<keyword evidence="2" id="KW-1185">Reference proteome</keyword>
<gene>
    <name evidence="1" type="ORF">JZ751_019805</name>
</gene>
<evidence type="ECO:0000313" key="1">
    <source>
        <dbReference type="EMBL" id="KAG9341051.1"/>
    </source>
</evidence>
<dbReference type="Proteomes" id="UP000824540">
    <property type="component" value="Unassembled WGS sequence"/>
</dbReference>
<evidence type="ECO:0000313" key="2">
    <source>
        <dbReference type="Proteomes" id="UP000824540"/>
    </source>
</evidence>
<proteinExistence type="predicted"/>
<dbReference type="EMBL" id="JAFBMS010000038">
    <property type="protein sequence ID" value="KAG9341051.1"/>
    <property type="molecule type" value="Genomic_DNA"/>
</dbReference>
<organism evidence="1 2">
    <name type="scientific">Albula glossodonta</name>
    <name type="common">roundjaw bonefish</name>
    <dbReference type="NCBI Taxonomy" id="121402"/>
    <lineage>
        <taxon>Eukaryota</taxon>
        <taxon>Metazoa</taxon>
        <taxon>Chordata</taxon>
        <taxon>Craniata</taxon>
        <taxon>Vertebrata</taxon>
        <taxon>Euteleostomi</taxon>
        <taxon>Actinopterygii</taxon>
        <taxon>Neopterygii</taxon>
        <taxon>Teleostei</taxon>
        <taxon>Albuliformes</taxon>
        <taxon>Albulidae</taxon>
        <taxon>Albula</taxon>
    </lineage>
</organism>
<reference evidence="1" key="1">
    <citation type="thesis" date="2021" institute="BYU ScholarsArchive" country="Provo, UT, USA">
        <title>Applications of and Algorithms for Genome Assembly and Genomic Analyses with an Emphasis on Marine Teleosts.</title>
        <authorList>
            <person name="Pickett B.D."/>
        </authorList>
    </citation>
    <scope>NUCLEOTIDE SEQUENCE</scope>
    <source>
        <strain evidence="1">HI-2016</strain>
    </source>
</reference>
<sequence length="68" mass="7472">RILEPVERLCCTALCRILSGQGEVRWSRSEFGGRGAFAETHYHSAVSQQHAETAGAACLCCTICPFRE</sequence>
<accession>A0A8T2NPN8</accession>
<name>A0A8T2NPN8_9TELE</name>
<feature type="non-terminal residue" evidence="1">
    <location>
        <position position="68"/>
    </location>
</feature>
<protein>
    <submittedName>
        <fullName evidence="1">Uncharacterized protein</fullName>
    </submittedName>
</protein>
<dbReference type="AlphaFoldDB" id="A0A8T2NPN8"/>
<comment type="caution">
    <text evidence="1">The sequence shown here is derived from an EMBL/GenBank/DDBJ whole genome shotgun (WGS) entry which is preliminary data.</text>
</comment>